<evidence type="ECO:0000313" key="1">
    <source>
        <dbReference type="Proteomes" id="UP000887580"/>
    </source>
</evidence>
<dbReference type="WBParaSite" id="PS1159_v2.g15334.t1">
    <property type="protein sequence ID" value="PS1159_v2.g15334.t1"/>
    <property type="gene ID" value="PS1159_v2.g15334"/>
</dbReference>
<reference evidence="2" key="1">
    <citation type="submission" date="2022-11" db="UniProtKB">
        <authorList>
            <consortium name="WormBaseParasite"/>
        </authorList>
    </citation>
    <scope>IDENTIFICATION</scope>
</reference>
<dbReference type="Proteomes" id="UP000887580">
    <property type="component" value="Unplaced"/>
</dbReference>
<organism evidence="1 2">
    <name type="scientific">Panagrolaimus sp. PS1159</name>
    <dbReference type="NCBI Taxonomy" id="55785"/>
    <lineage>
        <taxon>Eukaryota</taxon>
        <taxon>Metazoa</taxon>
        <taxon>Ecdysozoa</taxon>
        <taxon>Nematoda</taxon>
        <taxon>Chromadorea</taxon>
        <taxon>Rhabditida</taxon>
        <taxon>Tylenchina</taxon>
        <taxon>Panagrolaimomorpha</taxon>
        <taxon>Panagrolaimoidea</taxon>
        <taxon>Panagrolaimidae</taxon>
        <taxon>Panagrolaimus</taxon>
    </lineage>
</organism>
<protein>
    <submittedName>
        <fullName evidence="2">Uncharacterized protein</fullName>
    </submittedName>
</protein>
<evidence type="ECO:0000313" key="2">
    <source>
        <dbReference type="WBParaSite" id="PS1159_v2.g15334.t1"/>
    </source>
</evidence>
<name>A0AC35F9V5_9BILA</name>
<sequence length="128" mass="15606">MSKNLPSLIKFTYKDDDLKPRKLKRDIHKAPDSECFEYRVWEPRCRYWDLLTTEWYFFKKFEPTEADTKHIVSRINSAIEKLEMLPTTNHLYFFVHCRSTNNKSDWTFKTQQYLHRDAIPLDNVEKIL</sequence>
<proteinExistence type="predicted"/>
<accession>A0AC35F9V5</accession>